<name>A0AAQ4DJA3_AMBAM</name>
<dbReference type="GO" id="GO:0005886">
    <property type="term" value="C:plasma membrane"/>
    <property type="evidence" value="ECO:0007669"/>
    <property type="project" value="TreeGrafter"/>
</dbReference>
<accession>A0AAQ4DJA3</accession>
<dbReference type="PANTHER" id="PTHR11733:SF241">
    <property type="entry name" value="GH26575P-RELATED"/>
    <property type="match status" value="1"/>
</dbReference>
<dbReference type="Gene3D" id="3.40.390.10">
    <property type="entry name" value="Collagenase (Catalytic Domain)"/>
    <property type="match status" value="2"/>
</dbReference>
<dbReference type="EMBL" id="JARKHS020029990">
    <property type="protein sequence ID" value="KAK8762543.1"/>
    <property type="molecule type" value="Genomic_DNA"/>
</dbReference>
<dbReference type="PROSITE" id="PS51885">
    <property type="entry name" value="NEPRILYSIN"/>
    <property type="match status" value="1"/>
</dbReference>
<gene>
    <name evidence="4" type="ORF">V5799_026190</name>
</gene>
<sequence length="677" mass="75880">MPPDKPGSRNEARKPGSSSAERRRQRRGPGGRDQGGTRLPDIPGSPSRSSAGSDSAPRRIQPAFYQRRMHAHWGNTCKTHACLAYPTRLLASINESVDSCQSFTHFVCDGWRHKNRHTVWNDQFISLLDKVSASLKSVDVPASGQDLEQRAAIMYRSCVDVLEGERDELPAVKNALVEAGIVWPKPSKGADVLYTLFCSSLKLGWDVLLDFDVAPDGGGINVLSGKFLYFVVKRYRDFATGTDEAYFGFLKERFHAEGEDTVTYQYTYASDETAPSYLSNARYEAADEYNADVLLNVTQLGLTEVNWTATLLKLDIRINSSLTLTTTSPRYLERVLYLWWRYGADSFHTLISWCTVKVAALFANKDLIFNYYNRDYQTTQAHYRIFCVTRVMFFSGHTLFDKYYAEVLQGKALNLAKSVAQSVRAGFFQRLSKWTYFDEGINVVSNWSSSEIVFRNIEHSGEEEILAADHVPDLNISFVRNWQQSVHDRKEAEFGHMLDLMQDLEVSIVSYDKRDFELMPYALSFPLFDPQLPSSLNYGGLGAEVALALATLFLSAYYATNASFVEPLTDCLKPGMSGSAGELGYYAKEVIGYGALVDAYNAEEKALDSSSLFGLEKYSGLQLFFIALCYVNCYGGSENTNHESICTPALQHMPQFAKAINCTPGDPTNPSKQCKLF</sequence>
<reference evidence="4 5" key="1">
    <citation type="journal article" date="2023" name="Arcadia Sci">
        <title>De novo assembly of a long-read Amblyomma americanum tick genome.</title>
        <authorList>
            <person name="Chou S."/>
            <person name="Poskanzer K.E."/>
            <person name="Rollins M."/>
            <person name="Thuy-Boun P.S."/>
        </authorList>
    </citation>
    <scope>NUCLEOTIDE SEQUENCE [LARGE SCALE GENOMIC DNA]</scope>
    <source>
        <strain evidence="4">F_SG_1</strain>
        <tissue evidence="4">Salivary glands</tissue>
    </source>
</reference>
<evidence type="ECO:0000313" key="5">
    <source>
        <dbReference type="Proteomes" id="UP001321473"/>
    </source>
</evidence>
<dbReference type="SUPFAM" id="SSF55486">
    <property type="entry name" value="Metalloproteases ('zincins'), catalytic domain"/>
    <property type="match status" value="1"/>
</dbReference>
<comment type="similarity">
    <text evidence="1">Belongs to the peptidase M13 family.</text>
</comment>
<dbReference type="AlphaFoldDB" id="A0AAQ4DJA3"/>
<dbReference type="Pfam" id="PF05649">
    <property type="entry name" value="Peptidase_M13_N"/>
    <property type="match status" value="1"/>
</dbReference>
<dbReference type="Gene3D" id="1.10.1380.10">
    <property type="entry name" value="Neutral endopeptidase , domain2"/>
    <property type="match status" value="1"/>
</dbReference>
<feature type="domain" description="Peptidase M13 N-terminal" evidence="3">
    <location>
        <begin position="100"/>
        <end position="439"/>
    </location>
</feature>
<feature type="compositionally biased region" description="Low complexity" evidence="2">
    <location>
        <begin position="44"/>
        <end position="58"/>
    </location>
</feature>
<evidence type="ECO:0000259" key="3">
    <source>
        <dbReference type="Pfam" id="PF05649"/>
    </source>
</evidence>
<feature type="compositionally biased region" description="Basic and acidic residues" evidence="2">
    <location>
        <begin position="1"/>
        <end position="14"/>
    </location>
</feature>
<evidence type="ECO:0000313" key="4">
    <source>
        <dbReference type="EMBL" id="KAK8762543.1"/>
    </source>
</evidence>
<comment type="caution">
    <text evidence="4">The sequence shown here is derived from an EMBL/GenBank/DDBJ whole genome shotgun (WGS) entry which is preliminary data.</text>
</comment>
<evidence type="ECO:0000256" key="2">
    <source>
        <dbReference type="SAM" id="MobiDB-lite"/>
    </source>
</evidence>
<dbReference type="InterPro" id="IPR024079">
    <property type="entry name" value="MetalloPept_cat_dom_sf"/>
</dbReference>
<dbReference type="PANTHER" id="PTHR11733">
    <property type="entry name" value="ZINC METALLOPROTEASE FAMILY M13 NEPRILYSIN-RELATED"/>
    <property type="match status" value="1"/>
</dbReference>
<dbReference type="InterPro" id="IPR042089">
    <property type="entry name" value="Peptidase_M13_dom_2"/>
</dbReference>
<dbReference type="InterPro" id="IPR000718">
    <property type="entry name" value="Peptidase_M13"/>
</dbReference>
<dbReference type="GO" id="GO:0016485">
    <property type="term" value="P:protein processing"/>
    <property type="evidence" value="ECO:0007669"/>
    <property type="project" value="TreeGrafter"/>
</dbReference>
<organism evidence="4 5">
    <name type="scientific">Amblyomma americanum</name>
    <name type="common">Lone star tick</name>
    <dbReference type="NCBI Taxonomy" id="6943"/>
    <lineage>
        <taxon>Eukaryota</taxon>
        <taxon>Metazoa</taxon>
        <taxon>Ecdysozoa</taxon>
        <taxon>Arthropoda</taxon>
        <taxon>Chelicerata</taxon>
        <taxon>Arachnida</taxon>
        <taxon>Acari</taxon>
        <taxon>Parasitiformes</taxon>
        <taxon>Ixodida</taxon>
        <taxon>Ixodoidea</taxon>
        <taxon>Ixodidae</taxon>
        <taxon>Amblyomminae</taxon>
        <taxon>Amblyomma</taxon>
    </lineage>
</organism>
<protein>
    <recommendedName>
        <fullName evidence="3">Peptidase M13 N-terminal domain-containing protein</fullName>
    </recommendedName>
</protein>
<dbReference type="InterPro" id="IPR008753">
    <property type="entry name" value="Peptidase_M13_N"/>
</dbReference>
<dbReference type="Proteomes" id="UP001321473">
    <property type="component" value="Unassembled WGS sequence"/>
</dbReference>
<keyword evidence="5" id="KW-1185">Reference proteome</keyword>
<evidence type="ECO:0000256" key="1">
    <source>
        <dbReference type="ARBA" id="ARBA00007357"/>
    </source>
</evidence>
<proteinExistence type="inferred from homology"/>
<dbReference type="GO" id="GO:0004222">
    <property type="term" value="F:metalloendopeptidase activity"/>
    <property type="evidence" value="ECO:0007669"/>
    <property type="project" value="InterPro"/>
</dbReference>
<feature type="region of interest" description="Disordered" evidence="2">
    <location>
        <begin position="1"/>
        <end position="58"/>
    </location>
</feature>